<evidence type="ECO:0000313" key="1">
    <source>
        <dbReference type="EMBL" id="MBL6761431.1"/>
    </source>
</evidence>
<name>A0A937HER4_9PROT</name>
<dbReference type="EMBL" id="JADHOK010000012">
    <property type="protein sequence ID" value="MBL6761431.1"/>
    <property type="molecule type" value="Genomic_DNA"/>
</dbReference>
<accession>A0A937HER4</accession>
<comment type="caution">
    <text evidence="1">The sequence shown here is derived from an EMBL/GenBank/DDBJ whole genome shotgun (WGS) entry which is preliminary data.</text>
</comment>
<evidence type="ECO:0000313" key="2">
    <source>
        <dbReference type="Proteomes" id="UP000785783"/>
    </source>
</evidence>
<sequence>MNTLRTEDDYKQAIKDLLQQAETSLEADLQARDGDQQAAMSDRDIQHFMRGLDLAISEEATIALRAEFLRYSSVFDTKRSQEAIKLAVAQVTRPLIEEWINRHMADIAREVVTEAIGKISEVRATGNLRRPE</sequence>
<reference evidence="1" key="1">
    <citation type="submission" date="2020-10" db="EMBL/GenBank/DDBJ databases">
        <title>Microbiome of the Black Sea water column analyzed by genome centric metagenomics.</title>
        <authorList>
            <person name="Cabello-Yeves P.J."/>
            <person name="Callieri C."/>
            <person name="Picazo A."/>
            <person name="Mehrshad M."/>
            <person name="Haro-Moreno J.M."/>
            <person name="Roda-Garcia J."/>
            <person name="Dzembekova N."/>
            <person name="Slabakova V."/>
            <person name="Slabakova N."/>
            <person name="Moncheva S."/>
            <person name="Rodriguez-Valera F."/>
        </authorList>
    </citation>
    <scope>NUCLEOTIDE SEQUENCE</scope>
    <source>
        <strain evidence="1">BS307-5m-G5</strain>
    </source>
</reference>
<proteinExistence type="predicted"/>
<protein>
    <submittedName>
        <fullName evidence="1">DUF2497 domain-containing protein</fullName>
    </submittedName>
</protein>
<organism evidence="1 2">
    <name type="scientific">PS1 clade bacterium</name>
    <dbReference type="NCBI Taxonomy" id="2175152"/>
    <lineage>
        <taxon>Bacteria</taxon>
        <taxon>Pseudomonadati</taxon>
        <taxon>Pseudomonadota</taxon>
        <taxon>Alphaproteobacteria</taxon>
        <taxon>PS1 clade</taxon>
    </lineage>
</organism>
<gene>
    <name evidence="1" type="ORF">ISQ19_01905</name>
</gene>
<dbReference type="Proteomes" id="UP000785783">
    <property type="component" value="Unassembled WGS sequence"/>
</dbReference>
<dbReference type="AlphaFoldDB" id="A0A937HER4"/>